<keyword evidence="4" id="KW-1185">Reference proteome</keyword>
<dbReference type="EMBL" id="JADAQX010001879">
    <property type="protein sequence ID" value="KAF8817711.1"/>
    <property type="molecule type" value="Genomic_DNA"/>
</dbReference>
<dbReference type="SUPFAM" id="SSF54637">
    <property type="entry name" value="Thioesterase/thiol ester dehydrase-isomerase"/>
    <property type="match status" value="2"/>
</dbReference>
<proteinExistence type="predicted"/>
<feature type="domain" description="Peroxisomal multifunctional enzyme type 2-like N-terminal" evidence="2">
    <location>
        <begin position="22"/>
        <end position="155"/>
    </location>
</feature>
<gene>
    <name evidence="3" type="ORF">IE077_004063</name>
</gene>
<name>A0ABQ7J3Q0_9APIC</name>
<evidence type="ECO:0000313" key="4">
    <source>
        <dbReference type="Proteomes" id="UP000823046"/>
    </source>
</evidence>
<dbReference type="Proteomes" id="UP000823046">
    <property type="component" value="Unassembled WGS sequence"/>
</dbReference>
<dbReference type="CDD" id="cd03448">
    <property type="entry name" value="HDE_HSD"/>
    <property type="match status" value="1"/>
</dbReference>
<sequence length="305" mass="33603">MEKSGKIVPSKCVGYKLYEDGFKYTSRDTILYALGIGVSQDPMDQKDLAYTYENSEGFQTVPSFGTVLGKFDRLFEALLQTPGIPEFNPMMLLHGEQKIILHQPLKTDASVINSCRIKNVYDKRTGALIVLEINTTDAQTKELLCTNESSVFIRGLGNFGGDPGQSIRSTRPSTSPDLQIIVKTNENQAILYRLSGDFNPLHIDPDMSQLGGFERPILHGLCTFGIATHGIIKACLNGNSDQVHSISARFSSAVIPGDELRINVWKNHSSIIPFEVERVANGAKCLTNGVLTVRKTSLIPQQSRL</sequence>
<evidence type="ECO:0000259" key="2">
    <source>
        <dbReference type="Pfam" id="PF22622"/>
    </source>
</evidence>
<organism evidence="3 4">
    <name type="scientific">Cardiosporidium cionae</name>
    <dbReference type="NCBI Taxonomy" id="476202"/>
    <lineage>
        <taxon>Eukaryota</taxon>
        <taxon>Sar</taxon>
        <taxon>Alveolata</taxon>
        <taxon>Apicomplexa</taxon>
        <taxon>Aconoidasida</taxon>
        <taxon>Nephromycida</taxon>
        <taxon>Cardiosporidium</taxon>
    </lineage>
</organism>
<dbReference type="Pfam" id="PF22622">
    <property type="entry name" value="MFE-2_hydrat-2_N"/>
    <property type="match status" value="1"/>
</dbReference>
<dbReference type="InterPro" id="IPR002539">
    <property type="entry name" value="MaoC-like_dom"/>
</dbReference>
<dbReference type="InterPro" id="IPR054357">
    <property type="entry name" value="MFE-2_N"/>
</dbReference>
<feature type="domain" description="MaoC-like" evidence="1">
    <location>
        <begin position="171"/>
        <end position="270"/>
    </location>
</feature>
<dbReference type="Gene3D" id="3.10.129.10">
    <property type="entry name" value="Hotdog Thioesterase"/>
    <property type="match status" value="1"/>
</dbReference>
<protein>
    <submittedName>
        <fullName evidence="3">MaoC family domain-containing protein</fullName>
    </submittedName>
</protein>
<accession>A0ABQ7J3Q0</accession>
<evidence type="ECO:0000259" key="1">
    <source>
        <dbReference type="Pfam" id="PF01575"/>
    </source>
</evidence>
<dbReference type="PANTHER" id="PTHR13078">
    <property type="entry name" value="PEROXISOMAL MULTIFUNCTIONAL ENZYME TYPE 2-RELATED"/>
    <property type="match status" value="1"/>
</dbReference>
<dbReference type="PANTHER" id="PTHR13078:SF56">
    <property type="entry name" value="PEROXISOMAL MULTIFUNCTIONAL ENZYME TYPE 2"/>
    <property type="match status" value="1"/>
</dbReference>
<reference evidence="3 4" key="1">
    <citation type="journal article" date="2020" name="bioRxiv">
        <title>Metabolic contributions of an alphaproteobacterial endosymbiont in the apicomplexan Cardiosporidium cionae.</title>
        <authorList>
            <person name="Hunter E.S."/>
            <person name="Paight C.J."/>
            <person name="Lane C.E."/>
        </authorList>
    </citation>
    <scope>NUCLEOTIDE SEQUENCE [LARGE SCALE GENOMIC DNA]</scope>
    <source>
        <strain evidence="3">ESH_2018</strain>
    </source>
</reference>
<evidence type="ECO:0000313" key="3">
    <source>
        <dbReference type="EMBL" id="KAF8817711.1"/>
    </source>
</evidence>
<dbReference type="InterPro" id="IPR029069">
    <property type="entry name" value="HotDog_dom_sf"/>
</dbReference>
<dbReference type="Pfam" id="PF01575">
    <property type="entry name" value="MaoC_dehydratas"/>
    <property type="match status" value="1"/>
</dbReference>
<comment type="caution">
    <text evidence="3">The sequence shown here is derived from an EMBL/GenBank/DDBJ whole genome shotgun (WGS) entry which is preliminary data.</text>
</comment>